<dbReference type="RefSeq" id="WP_066656360.1">
    <property type="nucleotide sequence ID" value="NZ_CBCSCL010000050.1"/>
</dbReference>
<dbReference type="PANTHER" id="PTHR12215">
    <property type="entry name" value="PHOSPHOPANTETHEINE TRANSFERASE"/>
    <property type="match status" value="1"/>
</dbReference>
<evidence type="ECO:0000259" key="6">
    <source>
        <dbReference type="Pfam" id="PF01648"/>
    </source>
</evidence>
<dbReference type="Pfam" id="PF01648">
    <property type="entry name" value="ACPS"/>
    <property type="match status" value="1"/>
</dbReference>
<dbReference type="InterPro" id="IPR050559">
    <property type="entry name" value="P-Pant_transferase_sf"/>
</dbReference>
<keyword evidence="9" id="KW-1185">Reference proteome</keyword>
<evidence type="ECO:0000256" key="2">
    <source>
        <dbReference type="ARBA" id="ARBA00010990"/>
    </source>
</evidence>
<evidence type="ECO:0000256" key="4">
    <source>
        <dbReference type="ARBA" id="ARBA00022723"/>
    </source>
</evidence>
<feature type="domain" description="4'-phosphopantetheinyl transferase N-terminal" evidence="7">
    <location>
        <begin position="36"/>
        <end position="115"/>
    </location>
</feature>
<dbReference type="GO" id="GO:0005829">
    <property type="term" value="C:cytosol"/>
    <property type="evidence" value="ECO:0007669"/>
    <property type="project" value="TreeGrafter"/>
</dbReference>
<comment type="cofactor">
    <cofactor evidence="1">
        <name>Mg(2+)</name>
        <dbReference type="ChEBI" id="CHEBI:18420"/>
    </cofactor>
</comment>
<dbReference type="STRING" id="463014.BAU07_09075"/>
<dbReference type="Proteomes" id="UP000091926">
    <property type="component" value="Chromosome"/>
</dbReference>
<dbReference type="GO" id="GO:0008897">
    <property type="term" value="F:holo-[acyl-carrier-protein] synthase activity"/>
    <property type="evidence" value="ECO:0007669"/>
    <property type="project" value="InterPro"/>
</dbReference>
<keyword evidence="5" id="KW-0460">Magnesium</keyword>
<sequence length="245" mass="26699">MLPCVAITPLKTVGVPDDVAMWRLDLDLRADLPEGVMRWLDEAERARLGRYVRHEDKLRFAITRATLKHLLAQAVSCADPARVSLTYTNRGRPQWAASELRFNVSHSGALACLALSPMREVGIDVESMSGIHTDIEALARIVLTDAECDAWTRLPASQRADAFYRHWVCKEAALKATGHGIAELLRHIAVRPAQDPAGLRVECDLPTREGASLQQLSLRMLALPAGYAGAVAWAPPHAGSGARSG</sequence>
<evidence type="ECO:0000313" key="8">
    <source>
        <dbReference type="EMBL" id="ANN77235.1"/>
    </source>
</evidence>
<gene>
    <name evidence="8" type="ORF">BAU07_09075</name>
</gene>
<dbReference type="KEGG" id="bfz:BAU07_09075"/>
<feature type="domain" description="4'-phosphopantetheinyl transferase" evidence="6">
    <location>
        <begin position="121"/>
        <end position="197"/>
    </location>
</feature>
<dbReference type="InterPro" id="IPR008278">
    <property type="entry name" value="4-PPantetheinyl_Trfase_dom"/>
</dbReference>
<evidence type="ECO:0000256" key="3">
    <source>
        <dbReference type="ARBA" id="ARBA00022679"/>
    </source>
</evidence>
<dbReference type="Gene3D" id="3.90.470.20">
    <property type="entry name" value="4'-phosphopantetheinyl transferase domain"/>
    <property type="match status" value="2"/>
</dbReference>
<dbReference type="Pfam" id="PF22624">
    <property type="entry name" value="AASDHPPT_N"/>
    <property type="match status" value="1"/>
</dbReference>
<dbReference type="GO" id="GO:0000287">
    <property type="term" value="F:magnesium ion binding"/>
    <property type="evidence" value="ECO:0007669"/>
    <property type="project" value="InterPro"/>
</dbReference>
<dbReference type="GO" id="GO:0019878">
    <property type="term" value="P:lysine biosynthetic process via aminoadipic acid"/>
    <property type="evidence" value="ECO:0007669"/>
    <property type="project" value="TreeGrafter"/>
</dbReference>
<dbReference type="InterPro" id="IPR055066">
    <property type="entry name" value="AASDHPPT_N"/>
</dbReference>
<dbReference type="PANTHER" id="PTHR12215:SF10">
    <property type="entry name" value="L-AMINOADIPATE-SEMIALDEHYDE DEHYDROGENASE-PHOSPHOPANTETHEINYL TRANSFERASE"/>
    <property type="match status" value="1"/>
</dbReference>
<dbReference type="InterPro" id="IPR037143">
    <property type="entry name" value="4-PPantetheinyl_Trfase_dom_sf"/>
</dbReference>
<dbReference type="AlphaFoldDB" id="A0A193GBN2"/>
<keyword evidence="4" id="KW-0479">Metal-binding</keyword>
<evidence type="ECO:0000313" key="9">
    <source>
        <dbReference type="Proteomes" id="UP000091926"/>
    </source>
</evidence>
<reference evidence="8 9" key="1">
    <citation type="submission" date="2016-06" db="EMBL/GenBank/DDBJ databases">
        <title>Complete genome sequences of Bordetella bronchialis and Bordetella flabilis.</title>
        <authorList>
            <person name="LiPuma J.J."/>
            <person name="Spilker T."/>
        </authorList>
    </citation>
    <scope>NUCLEOTIDE SEQUENCE [LARGE SCALE GENOMIC DNA]</scope>
    <source>
        <strain evidence="8 9">AU10664</strain>
    </source>
</reference>
<dbReference type="NCBIfam" id="TIGR00556">
    <property type="entry name" value="pantethn_trn"/>
    <property type="match status" value="1"/>
</dbReference>
<dbReference type="EMBL" id="CP016172">
    <property type="protein sequence ID" value="ANN77235.1"/>
    <property type="molecule type" value="Genomic_DNA"/>
</dbReference>
<name>A0A193GBN2_9BORD</name>
<proteinExistence type="inferred from homology"/>
<dbReference type="GO" id="GO:0006633">
    <property type="term" value="P:fatty acid biosynthetic process"/>
    <property type="evidence" value="ECO:0007669"/>
    <property type="project" value="InterPro"/>
</dbReference>
<evidence type="ECO:0000256" key="1">
    <source>
        <dbReference type="ARBA" id="ARBA00001946"/>
    </source>
</evidence>
<evidence type="ECO:0000259" key="7">
    <source>
        <dbReference type="Pfam" id="PF22624"/>
    </source>
</evidence>
<dbReference type="InterPro" id="IPR004568">
    <property type="entry name" value="Ppantetheine-prot_Trfase_dom"/>
</dbReference>
<evidence type="ECO:0000256" key="5">
    <source>
        <dbReference type="ARBA" id="ARBA00022842"/>
    </source>
</evidence>
<accession>A0A193GBN2</accession>
<organism evidence="8 9">
    <name type="scientific">Bordetella flabilis</name>
    <dbReference type="NCBI Taxonomy" id="463014"/>
    <lineage>
        <taxon>Bacteria</taxon>
        <taxon>Pseudomonadati</taxon>
        <taxon>Pseudomonadota</taxon>
        <taxon>Betaproteobacteria</taxon>
        <taxon>Burkholderiales</taxon>
        <taxon>Alcaligenaceae</taxon>
        <taxon>Bordetella</taxon>
    </lineage>
</organism>
<comment type="similarity">
    <text evidence="2">Belongs to the P-Pant transferase superfamily. Gsp/Sfp/HetI/AcpT family.</text>
</comment>
<protein>
    <submittedName>
        <fullName evidence="8">Uncharacterized protein</fullName>
    </submittedName>
</protein>
<keyword evidence="3" id="KW-0808">Transferase</keyword>
<dbReference type="SUPFAM" id="SSF56214">
    <property type="entry name" value="4'-phosphopantetheinyl transferase"/>
    <property type="match status" value="2"/>
</dbReference>